<name>A0A139BPW5_9PROT</name>
<comment type="caution">
    <text evidence="1">The sequence shown here is derived from an EMBL/GenBank/DDBJ whole genome shotgun (WGS) entry which is preliminary data.</text>
</comment>
<reference evidence="1 2" key="2">
    <citation type="submission" date="2016-03" db="EMBL/GenBank/DDBJ databases">
        <title>New uncultured bacterium of the family Gallionellaceae from acid mine drainage: description and reconstruction of genome based on metagenomic analysis of microbial community.</title>
        <authorList>
            <person name="Kadnikov V."/>
            <person name="Ivasenko D."/>
            <person name="Beletsky A."/>
            <person name="Mardanov A."/>
            <person name="Danilova E."/>
            <person name="Pimenov N."/>
            <person name="Karnachuk O."/>
            <person name="Ravin N."/>
        </authorList>
    </citation>
    <scope>NUCLEOTIDE SEQUENCE [LARGE SCALE GENOMIC DNA]</scope>
    <source>
        <strain evidence="1">ShG14-8</strain>
    </source>
</reference>
<protein>
    <submittedName>
        <fullName evidence="1">Uncharacterized protein</fullName>
    </submittedName>
</protein>
<gene>
    <name evidence="1" type="ORF">AWT59_3140</name>
</gene>
<dbReference type="AlphaFoldDB" id="A0A139BPW5"/>
<organism evidence="1 2">
    <name type="scientific">Candidatus Gallionella acididurans</name>
    <dbReference type="NCBI Taxonomy" id="1796491"/>
    <lineage>
        <taxon>Bacteria</taxon>
        <taxon>Pseudomonadati</taxon>
        <taxon>Pseudomonadota</taxon>
        <taxon>Betaproteobacteria</taxon>
        <taxon>Nitrosomonadales</taxon>
        <taxon>Gallionellaceae</taxon>
        <taxon>Gallionella</taxon>
    </lineage>
</organism>
<evidence type="ECO:0000313" key="2">
    <source>
        <dbReference type="Proteomes" id="UP000070578"/>
    </source>
</evidence>
<evidence type="ECO:0000313" key="1">
    <source>
        <dbReference type="EMBL" id="KXS30735.1"/>
    </source>
</evidence>
<proteinExistence type="predicted"/>
<reference evidence="1 2" key="1">
    <citation type="submission" date="2016-02" db="EMBL/GenBank/DDBJ databases">
        <authorList>
            <person name="Wen L."/>
            <person name="He K."/>
            <person name="Yang H."/>
        </authorList>
    </citation>
    <scope>NUCLEOTIDE SEQUENCE [LARGE SCALE GENOMIC DNA]</scope>
    <source>
        <strain evidence="1">ShG14-8</strain>
    </source>
</reference>
<sequence length="38" mass="4166">MHLGLAGLLHFVRNDGKGVVNYGSINKRFLPELTGVKN</sequence>
<dbReference type="Proteomes" id="UP000070578">
    <property type="component" value="Unassembled WGS sequence"/>
</dbReference>
<dbReference type="EMBL" id="LSLI01000153">
    <property type="protein sequence ID" value="KXS30735.1"/>
    <property type="molecule type" value="Genomic_DNA"/>
</dbReference>
<accession>A0A139BPW5</accession>